<evidence type="ECO:0000313" key="2">
    <source>
        <dbReference type="Proteomes" id="UP000033556"/>
    </source>
</evidence>
<dbReference type="Proteomes" id="UP000033556">
    <property type="component" value="Unassembled WGS sequence"/>
</dbReference>
<dbReference type="RefSeq" id="WP_041860465.1">
    <property type="nucleotide sequence ID" value="NZ_LANR01000001.1"/>
</dbReference>
<comment type="caution">
    <text evidence="1">The sequence shown here is derived from an EMBL/GenBank/DDBJ whole genome shotgun (WGS) entry which is preliminary data.</text>
</comment>
<gene>
    <name evidence="1" type="ORF">APHACPA_0315</name>
</gene>
<evidence type="ECO:0000313" key="1">
    <source>
        <dbReference type="EMBL" id="KJV61311.1"/>
    </source>
</evidence>
<organism evidence="1 2">
    <name type="scientific">Rickettsia amblyommatis str. Ac/Pa</name>
    <dbReference type="NCBI Taxonomy" id="1359164"/>
    <lineage>
        <taxon>Bacteria</taxon>
        <taxon>Pseudomonadati</taxon>
        <taxon>Pseudomonadota</taxon>
        <taxon>Alphaproteobacteria</taxon>
        <taxon>Rickettsiales</taxon>
        <taxon>Rickettsiaceae</taxon>
        <taxon>Rickettsieae</taxon>
        <taxon>Rickettsia</taxon>
        <taxon>spotted fever group</taxon>
    </lineage>
</organism>
<protein>
    <submittedName>
        <fullName evidence="1">Putative type I restriction enzyme S subunit-like protein</fullName>
    </submittedName>
</protein>
<keyword evidence="2" id="KW-1185">Reference proteome</keyword>
<dbReference type="EMBL" id="LANR01000001">
    <property type="protein sequence ID" value="KJV61311.1"/>
    <property type="molecule type" value="Genomic_DNA"/>
</dbReference>
<accession>A0A0F3N051</accession>
<dbReference type="AlphaFoldDB" id="A0A0F3N051"/>
<proteinExistence type="predicted"/>
<dbReference type="PATRIC" id="fig|1359164.3.peg.311"/>
<name>A0A0F3N051_RICAM</name>
<sequence length="76" mass="8816">MNSYQKIIDNWHPYFEINKQWEIVKFGDIVINKLKSNVLSLEHKEYTTLIVGKKGKMININTVIKVDIPVIAAWSG</sequence>
<reference evidence="1 2" key="1">
    <citation type="submission" date="2015-01" db="EMBL/GenBank/DDBJ databases">
        <title>Genome Sequencing of Rickettsiales.</title>
        <authorList>
            <person name="Daugherty S.C."/>
            <person name="Su Q."/>
            <person name="Abolude K."/>
            <person name="Beier-Sexton M."/>
            <person name="Carlyon J.A."/>
            <person name="Carter R."/>
            <person name="Day N.P."/>
            <person name="Dumler S.J."/>
            <person name="Dyachenko V."/>
            <person name="Godinez A."/>
            <person name="Kurtti T.J."/>
            <person name="Lichay M."/>
            <person name="Mullins K.E."/>
            <person name="Ott S."/>
            <person name="Pappas-Brown V."/>
            <person name="Paris D.H."/>
            <person name="Patel P."/>
            <person name="Richards A.L."/>
            <person name="Sadzewicz L."/>
            <person name="Sears K."/>
            <person name="Seidman D."/>
            <person name="Sengamalay N."/>
            <person name="Stenos J."/>
            <person name="Tallon L.J."/>
            <person name="Vincent G."/>
            <person name="Fraser C.M."/>
            <person name="Munderloh U."/>
            <person name="Dunning-Hotopp J.C."/>
        </authorList>
    </citation>
    <scope>NUCLEOTIDE SEQUENCE [LARGE SCALE GENOMIC DNA]</scope>
    <source>
        <strain evidence="1 2">Ac/Pa</strain>
    </source>
</reference>